<evidence type="ECO:0000313" key="5">
    <source>
        <dbReference type="Proteomes" id="UP000738431"/>
    </source>
</evidence>
<dbReference type="SUPFAM" id="SSF56954">
    <property type="entry name" value="Outer membrane efflux proteins (OEP)"/>
    <property type="match status" value="1"/>
</dbReference>
<keyword evidence="5" id="KW-1185">Reference proteome</keyword>
<dbReference type="EMBL" id="CP139781">
    <property type="protein sequence ID" value="WRQ85963.1"/>
    <property type="molecule type" value="Genomic_DNA"/>
</dbReference>
<keyword evidence="2" id="KW-0732">Signal</keyword>
<feature type="chain" id="PRO_5044998344" evidence="2">
    <location>
        <begin position="22"/>
        <end position="477"/>
    </location>
</feature>
<dbReference type="Gene3D" id="2.20.200.10">
    <property type="entry name" value="Outer membrane efflux proteins (OEP)"/>
    <property type="match status" value="1"/>
</dbReference>
<evidence type="ECO:0000256" key="3">
    <source>
        <dbReference type="SAM" id="MobiDB-lite"/>
    </source>
</evidence>
<feature type="region of interest" description="Disordered" evidence="3">
    <location>
        <begin position="30"/>
        <end position="57"/>
    </location>
</feature>
<sequence length="477" mass="51229">MTPPLCSLSPVLLALASVAFVAGCTVGPTAERPTLPTPPPEAFVNAPAPAPEPTPSAPAMTRWWTQIDDPAFAGLVDTLLAANLNLQQATERVTQARERLNATRGGNLAALSAGADARRAFTTNAAGDRVYTETYAADLNVSWTLDLFGSRRRAIEAGTATFLSAAAEQEALSHALIAQLLNRRVAIAVNQRLLELARENASNRELLQDLVSRRYELGASGATASDVYLAAENVSTVQADVPLYQRQLAAELYQLDVLLGRTPGTTAPTPRDFPLLTPPAAPAPPVPAALLDRRPDLRASELRARAATANVGIALADLYPQLTLGGSIGVAGPELDDLFSTDQLVGSLLGSITQRLFAGGALRANLRLQESAARELAAAYANDVLDALREVETALQADRELDRQLAAQTRSLEALRAAERLAAERYRSGLQPLQSYLDTQQRRYRTEQAWLLTQQARWTARVNLHLALGGTWFDPEP</sequence>
<proteinExistence type="inferred from homology"/>
<dbReference type="InterPro" id="IPR010131">
    <property type="entry name" value="MdtP/NodT-like"/>
</dbReference>
<gene>
    <name evidence="4" type="ORF">K1X11_014210</name>
</gene>
<dbReference type="PANTHER" id="PTHR30203:SF32">
    <property type="entry name" value="CATION EFFLUX SYSTEM PROTEIN CUSC"/>
    <property type="match status" value="1"/>
</dbReference>
<comment type="similarity">
    <text evidence="1 2">Belongs to the outer membrane factor (OMF) (TC 1.B.17) family.</text>
</comment>
<comment type="subcellular location">
    <subcellularLocation>
        <location evidence="2">Cell membrane</location>
        <topology evidence="2">Lipid-anchor</topology>
    </subcellularLocation>
</comment>
<dbReference type="RefSeq" id="WP_221031475.1">
    <property type="nucleotide sequence ID" value="NZ_CP139781.1"/>
</dbReference>
<dbReference type="Pfam" id="PF02321">
    <property type="entry name" value="OEP"/>
    <property type="match status" value="2"/>
</dbReference>
<dbReference type="Gene3D" id="1.20.1600.10">
    <property type="entry name" value="Outer membrane efflux proteins (OEP)"/>
    <property type="match status" value="1"/>
</dbReference>
<feature type="signal peptide" evidence="2">
    <location>
        <begin position="1"/>
        <end position="21"/>
    </location>
</feature>
<name>A0ABZ1C2M3_9BACT</name>
<reference evidence="4 5" key="2">
    <citation type="submission" date="2023-12" db="EMBL/GenBank/DDBJ databases">
        <title>Description of an unclassified Opitutus bacterium of Verrucomicrobiota.</title>
        <authorList>
            <person name="Zhang D.-F."/>
        </authorList>
    </citation>
    <scope>NUCLEOTIDE SEQUENCE [LARGE SCALE GENOMIC DNA]</scope>
    <source>
        <strain evidence="4 5">WL0086</strain>
    </source>
</reference>
<dbReference type="InterPro" id="IPR003423">
    <property type="entry name" value="OMP_efflux"/>
</dbReference>
<dbReference type="PANTHER" id="PTHR30203">
    <property type="entry name" value="OUTER MEMBRANE CATION EFFLUX PROTEIN"/>
    <property type="match status" value="1"/>
</dbReference>
<keyword evidence="2" id="KW-0812">Transmembrane</keyword>
<keyword evidence="2" id="KW-0449">Lipoprotein</keyword>
<keyword evidence="2" id="KW-0564">Palmitate</keyword>
<organism evidence="4 5">
    <name type="scientific">Actomonas aquatica</name>
    <dbReference type="NCBI Taxonomy" id="2866162"/>
    <lineage>
        <taxon>Bacteria</taxon>
        <taxon>Pseudomonadati</taxon>
        <taxon>Verrucomicrobiota</taxon>
        <taxon>Opitutia</taxon>
        <taxon>Opitutales</taxon>
        <taxon>Opitutaceae</taxon>
        <taxon>Actomonas</taxon>
    </lineage>
</organism>
<keyword evidence="2" id="KW-1134">Transmembrane beta strand</keyword>
<accession>A0ABZ1C2M3</accession>
<dbReference type="Proteomes" id="UP000738431">
    <property type="component" value="Chromosome"/>
</dbReference>
<evidence type="ECO:0000313" key="4">
    <source>
        <dbReference type="EMBL" id="WRQ85963.1"/>
    </source>
</evidence>
<keyword evidence="2" id="KW-0472">Membrane</keyword>
<dbReference type="NCBIfam" id="TIGR01845">
    <property type="entry name" value="outer_NodT"/>
    <property type="match status" value="1"/>
</dbReference>
<reference evidence="4 5" key="1">
    <citation type="submission" date="2021-08" db="EMBL/GenBank/DDBJ databases">
        <authorList>
            <person name="Zhang D."/>
            <person name="Zhang A."/>
            <person name="Wang L."/>
        </authorList>
    </citation>
    <scope>NUCLEOTIDE SEQUENCE [LARGE SCALE GENOMIC DNA]</scope>
    <source>
        <strain evidence="4 5">WL0086</strain>
    </source>
</reference>
<protein>
    <submittedName>
        <fullName evidence="4">Efflux transporter outer membrane subunit</fullName>
    </submittedName>
</protein>
<evidence type="ECO:0000256" key="2">
    <source>
        <dbReference type="RuleBase" id="RU362097"/>
    </source>
</evidence>
<evidence type="ECO:0000256" key="1">
    <source>
        <dbReference type="ARBA" id="ARBA00007613"/>
    </source>
</evidence>